<reference evidence="2 3" key="1">
    <citation type="journal article" date="2022" name="Nat. Plants">
        <title>Genomes of leafy and leafless Platanthera orchids illuminate the evolution of mycoheterotrophy.</title>
        <authorList>
            <person name="Li M.H."/>
            <person name="Liu K.W."/>
            <person name="Li Z."/>
            <person name="Lu H.C."/>
            <person name="Ye Q.L."/>
            <person name="Zhang D."/>
            <person name="Wang J.Y."/>
            <person name="Li Y.F."/>
            <person name="Zhong Z.M."/>
            <person name="Liu X."/>
            <person name="Yu X."/>
            <person name="Liu D.K."/>
            <person name="Tu X.D."/>
            <person name="Liu B."/>
            <person name="Hao Y."/>
            <person name="Liao X.Y."/>
            <person name="Jiang Y.T."/>
            <person name="Sun W.H."/>
            <person name="Chen J."/>
            <person name="Chen Y.Q."/>
            <person name="Ai Y."/>
            <person name="Zhai J.W."/>
            <person name="Wu S.S."/>
            <person name="Zhou Z."/>
            <person name="Hsiao Y.Y."/>
            <person name="Wu W.L."/>
            <person name="Chen Y.Y."/>
            <person name="Lin Y.F."/>
            <person name="Hsu J.L."/>
            <person name="Li C.Y."/>
            <person name="Wang Z.W."/>
            <person name="Zhao X."/>
            <person name="Zhong W.Y."/>
            <person name="Ma X.K."/>
            <person name="Ma L."/>
            <person name="Huang J."/>
            <person name="Chen G.Z."/>
            <person name="Huang M.Z."/>
            <person name="Huang L."/>
            <person name="Peng D.H."/>
            <person name="Luo Y.B."/>
            <person name="Zou S.Q."/>
            <person name="Chen S.P."/>
            <person name="Lan S."/>
            <person name="Tsai W.C."/>
            <person name="Van de Peer Y."/>
            <person name="Liu Z.J."/>
        </authorList>
    </citation>
    <scope>NUCLEOTIDE SEQUENCE [LARGE SCALE GENOMIC DNA]</scope>
    <source>
        <strain evidence="2">Lor287</strain>
    </source>
</reference>
<dbReference type="PANTHER" id="PTHR31374">
    <property type="entry name" value="AUXIN-INDUCED PROTEIN-LIKE-RELATED"/>
    <property type="match status" value="1"/>
</dbReference>
<dbReference type="PANTHER" id="PTHR31374:SF413">
    <property type="entry name" value="AUXIN RESPONSIVE PROTEIN"/>
    <property type="match status" value="1"/>
</dbReference>
<proteinExistence type="inferred from homology"/>
<organism evidence="2 3">
    <name type="scientific">Platanthera zijinensis</name>
    <dbReference type="NCBI Taxonomy" id="2320716"/>
    <lineage>
        <taxon>Eukaryota</taxon>
        <taxon>Viridiplantae</taxon>
        <taxon>Streptophyta</taxon>
        <taxon>Embryophyta</taxon>
        <taxon>Tracheophyta</taxon>
        <taxon>Spermatophyta</taxon>
        <taxon>Magnoliopsida</taxon>
        <taxon>Liliopsida</taxon>
        <taxon>Asparagales</taxon>
        <taxon>Orchidaceae</taxon>
        <taxon>Orchidoideae</taxon>
        <taxon>Orchideae</taxon>
        <taxon>Orchidinae</taxon>
        <taxon>Platanthera</taxon>
    </lineage>
</organism>
<protein>
    <recommendedName>
        <fullName evidence="4">Small auxin up regulated protein</fullName>
    </recommendedName>
</protein>
<evidence type="ECO:0000313" key="3">
    <source>
        <dbReference type="Proteomes" id="UP001418222"/>
    </source>
</evidence>
<dbReference type="Pfam" id="PF02519">
    <property type="entry name" value="Auxin_inducible"/>
    <property type="match status" value="1"/>
</dbReference>
<evidence type="ECO:0000313" key="2">
    <source>
        <dbReference type="EMBL" id="KAK8942577.1"/>
    </source>
</evidence>
<dbReference type="AlphaFoldDB" id="A0AAP0BKH3"/>
<dbReference type="EMBL" id="JBBWWQ010000007">
    <property type="protein sequence ID" value="KAK8942577.1"/>
    <property type="molecule type" value="Genomic_DNA"/>
</dbReference>
<accession>A0AAP0BKH3</accession>
<sequence length="109" mass="12176">MGPVIRKLITEAKRRKRRPSAGSYRRLLSYNDDAERPAAIPRGYLPVLVVGGGEEGAEERFLVHIKMLKKPCMAALLQKAAEEFGYGQAGILRIPCGVEHFRRTVELIS</sequence>
<dbReference type="Proteomes" id="UP001418222">
    <property type="component" value="Unassembled WGS sequence"/>
</dbReference>
<dbReference type="InterPro" id="IPR003676">
    <property type="entry name" value="SAUR_fam"/>
</dbReference>
<comment type="similarity">
    <text evidence="1">Belongs to the ARG7 family.</text>
</comment>
<gene>
    <name evidence="2" type="ORF">KSP39_PZI009138</name>
</gene>
<evidence type="ECO:0008006" key="4">
    <source>
        <dbReference type="Google" id="ProtNLM"/>
    </source>
</evidence>
<name>A0AAP0BKH3_9ASPA</name>
<dbReference type="GO" id="GO:0009733">
    <property type="term" value="P:response to auxin"/>
    <property type="evidence" value="ECO:0007669"/>
    <property type="project" value="InterPro"/>
</dbReference>
<keyword evidence="3" id="KW-1185">Reference proteome</keyword>
<evidence type="ECO:0000256" key="1">
    <source>
        <dbReference type="ARBA" id="ARBA00006974"/>
    </source>
</evidence>
<comment type="caution">
    <text evidence="2">The sequence shown here is derived from an EMBL/GenBank/DDBJ whole genome shotgun (WGS) entry which is preliminary data.</text>
</comment>